<dbReference type="SUPFAM" id="SSF53187">
    <property type="entry name" value="Zn-dependent exopeptidases"/>
    <property type="match status" value="1"/>
</dbReference>
<dbReference type="STRING" id="997296.PB1_15309"/>
<dbReference type="RefSeq" id="WP_004438037.1">
    <property type="nucleotide sequence ID" value="NZ_AFEU01000003.1"/>
</dbReference>
<dbReference type="EMBL" id="AFEU01000003">
    <property type="protein sequence ID" value="EIJ78938.1"/>
    <property type="molecule type" value="Genomic_DNA"/>
</dbReference>
<dbReference type="AlphaFoldDB" id="I3DXG7"/>
<reference evidence="1 2" key="1">
    <citation type="journal article" date="2012" name="Appl. Environ. Microbiol.">
        <title>Genome Sequence of Thermotolerant Bacillus methanolicus: Features and Regulation Related to Methylotrophy and Production of L-Lysine and L-Glutamate from Methanol.</title>
        <authorList>
            <person name="Heggeset T.M."/>
            <person name="Krog A."/>
            <person name="Balzer S."/>
            <person name="Wentzel A."/>
            <person name="Ellingsen T.E."/>
            <person name="Brautaset T."/>
        </authorList>
    </citation>
    <scope>NUCLEOTIDE SEQUENCE [LARGE SCALE GENOMIC DNA]</scope>
    <source>
        <strain evidence="1 2">PB1</strain>
    </source>
</reference>
<dbReference type="eggNOG" id="COG0860">
    <property type="taxonomic scope" value="Bacteria"/>
</dbReference>
<dbReference type="OrthoDB" id="1633470at2"/>
<organism evidence="1 2">
    <name type="scientific">Bacillus methanolicus PB1</name>
    <dbReference type="NCBI Taxonomy" id="997296"/>
    <lineage>
        <taxon>Bacteria</taxon>
        <taxon>Bacillati</taxon>
        <taxon>Bacillota</taxon>
        <taxon>Bacilli</taxon>
        <taxon>Bacillales</taxon>
        <taxon>Bacillaceae</taxon>
        <taxon>Bacillus</taxon>
    </lineage>
</organism>
<protein>
    <submittedName>
        <fullName evidence="1">Stage II sporulation protein P</fullName>
    </submittedName>
</protein>
<dbReference type="Proteomes" id="UP000010523">
    <property type="component" value="Unassembled WGS sequence"/>
</dbReference>
<dbReference type="PATRIC" id="fig|997296.3.peg.3226"/>
<proteinExistence type="predicted"/>
<evidence type="ECO:0000313" key="1">
    <source>
        <dbReference type="EMBL" id="EIJ78938.1"/>
    </source>
</evidence>
<dbReference type="InterPro" id="IPR010897">
    <property type="entry name" value="Spore_II_P"/>
</dbReference>
<dbReference type="Pfam" id="PF07454">
    <property type="entry name" value="SpoIIP"/>
    <property type="match status" value="1"/>
</dbReference>
<comment type="caution">
    <text evidence="1">The sequence shown here is derived from an EMBL/GenBank/DDBJ whole genome shotgun (WGS) entry which is preliminary data.</text>
</comment>
<gene>
    <name evidence="1" type="ORF">PB1_15309</name>
</gene>
<evidence type="ECO:0000313" key="2">
    <source>
        <dbReference type="Proteomes" id="UP000010523"/>
    </source>
</evidence>
<keyword evidence="2" id="KW-1185">Reference proteome</keyword>
<sequence length="402" mass="44602">MKQIKQAGIVVSVKGTTLLKAAASILLFMFMSFSISGVLTSLKPEYRISSSSVNNAATNITGEFLFRLLGWENHYFLQGLPENASSTKLSSALFKLSTNISLDDPRSLLGRELPGFSIFDSKILVAGEGTNYTNMPIESSPPIEVLKAEREAALQNTEGLDESTSNGKAATPPINTGNRKVVYIYFSHNRESFLPYLKGVTDADMAYHSKINITKVGEKLQAELESKGIGAKVEKTDIQGNLNKKGWSYAQSYQESRQVVQAALARNRDLNYLIDIHRDSRRKKYTTIDINGKSYAKIAFVIGAENPNYDKNLKLANELHKLLDEKYGKGLSRGIIELKGARTNGKFNQDLSENAILIEFGGIDNTFEELNRSAEALADVFSEYYWQAERVNKPASEPAEKK</sequence>
<dbReference type="NCBIfam" id="TIGR02867">
    <property type="entry name" value="spore_II_P"/>
    <property type="match status" value="1"/>
</dbReference>
<name>I3DXG7_BACMT</name>
<accession>I3DXG7</accession>